<organism evidence="1 2">
    <name type="scientific">Artomyces pyxidatus</name>
    <dbReference type="NCBI Taxonomy" id="48021"/>
    <lineage>
        <taxon>Eukaryota</taxon>
        <taxon>Fungi</taxon>
        <taxon>Dikarya</taxon>
        <taxon>Basidiomycota</taxon>
        <taxon>Agaricomycotina</taxon>
        <taxon>Agaricomycetes</taxon>
        <taxon>Russulales</taxon>
        <taxon>Auriscalpiaceae</taxon>
        <taxon>Artomyces</taxon>
    </lineage>
</organism>
<gene>
    <name evidence="1" type="ORF">BV25DRAFT_497897</name>
</gene>
<keyword evidence="2" id="KW-1185">Reference proteome</keyword>
<proteinExistence type="predicted"/>
<evidence type="ECO:0000313" key="1">
    <source>
        <dbReference type="EMBL" id="KAI0054613.1"/>
    </source>
</evidence>
<dbReference type="Proteomes" id="UP000814140">
    <property type="component" value="Unassembled WGS sequence"/>
</dbReference>
<reference evidence="1" key="2">
    <citation type="journal article" date="2022" name="New Phytol.">
        <title>Evolutionary transition to the ectomycorrhizal habit in the genomes of a hyperdiverse lineage of mushroom-forming fungi.</title>
        <authorList>
            <person name="Looney B."/>
            <person name="Miyauchi S."/>
            <person name="Morin E."/>
            <person name="Drula E."/>
            <person name="Courty P.E."/>
            <person name="Kohler A."/>
            <person name="Kuo A."/>
            <person name="LaButti K."/>
            <person name="Pangilinan J."/>
            <person name="Lipzen A."/>
            <person name="Riley R."/>
            <person name="Andreopoulos W."/>
            <person name="He G."/>
            <person name="Johnson J."/>
            <person name="Nolan M."/>
            <person name="Tritt A."/>
            <person name="Barry K.W."/>
            <person name="Grigoriev I.V."/>
            <person name="Nagy L.G."/>
            <person name="Hibbett D."/>
            <person name="Henrissat B."/>
            <person name="Matheny P.B."/>
            <person name="Labbe J."/>
            <person name="Martin F.M."/>
        </authorList>
    </citation>
    <scope>NUCLEOTIDE SEQUENCE</scope>
    <source>
        <strain evidence="1">HHB10654</strain>
    </source>
</reference>
<evidence type="ECO:0000313" key="2">
    <source>
        <dbReference type="Proteomes" id="UP000814140"/>
    </source>
</evidence>
<protein>
    <submittedName>
        <fullName evidence="1">Uncharacterized protein</fullName>
    </submittedName>
</protein>
<sequence>MHNRGGHSRPHSDRRRPSEPFDTLTLTTSTPGLYELYAFPSENGRRRRPMHIRCTFMGEPEDRADSEEPEQPPSSSTGPAHAPPSETHAAGQPPPSTTKSAPHPRSHPSTHSPDEQGGRSREGSVSPSDHDVQRSSGPVDKPQDIPAELHPSDPIEHPSLGLPSDEGSTHNGAPTSARASTPLSRAANPGRGLFPVTPIRRPGECSSPLVPSSSPYVASGEGSSSSADNSPTISHVSETQDEYGPELQRPPSPLPSESARARAQRTTPQTPLNSLPHTPEPRVKRRRASTPSPPPLAKQRKTEDGPSSQPLHDGVRSAMGEETQLRICEMCGSGRLRGMTDSQFYIPESVLEALATSL</sequence>
<comment type="caution">
    <text evidence="1">The sequence shown here is derived from an EMBL/GenBank/DDBJ whole genome shotgun (WGS) entry which is preliminary data.</text>
</comment>
<dbReference type="EMBL" id="MU277378">
    <property type="protein sequence ID" value="KAI0054613.1"/>
    <property type="molecule type" value="Genomic_DNA"/>
</dbReference>
<reference evidence="1" key="1">
    <citation type="submission" date="2021-03" db="EMBL/GenBank/DDBJ databases">
        <authorList>
            <consortium name="DOE Joint Genome Institute"/>
            <person name="Ahrendt S."/>
            <person name="Looney B.P."/>
            <person name="Miyauchi S."/>
            <person name="Morin E."/>
            <person name="Drula E."/>
            <person name="Courty P.E."/>
            <person name="Chicoki N."/>
            <person name="Fauchery L."/>
            <person name="Kohler A."/>
            <person name="Kuo A."/>
            <person name="Labutti K."/>
            <person name="Pangilinan J."/>
            <person name="Lipzen A."/>
            <person name="Riley R."/>
            <person name="Andreopoulos W."/>
            <person name="He G."/>
            <person name="Johnson J."/>
            <person name="Barry K.W."/>
            <person name="Grigoriev I.V."/>
            <person name="Nagy L."/>
            <person name="Hibbett D."/>
            <person name="Henrissat B."/>
            <person name="Matheny P.B."/>
            <person name="Labbe J."/>
            <person name="Martin F."/>
        </authorList>
    </citation>
    <scope>NUCLEOTIDE SEQUENCE</scope>
    <source>
        <strain evidence="1">HHB10654</strain>
    </source>
</reference>
<accession>A0ACB8SDS1</accession>
<name>A0ACB8SDS1_9AGAM</name>